<dbReference type="EMBL" id="JBEPMK010000001">
    <property type="protein sequence ID" value="MET3643688.1"/>
    <property type="molecule type" value="Genomic_DNA"/>
</dbReference>
<evidence type="ECO:0000313" key="3">
    <source>
        <dbReference type="Proteomes" id="UP001549055"/>
    </source>
</evidence>
<dbReference type="Pfam" id="PF11368">
    <property type="entry name" value="DUF3169"/>
    <property type="match status" value="1"/>
</dbReference>
<evidence type="ECO:0000313" key="2">
    <source>
        <dbReference type="EMBL" id="MET3643688.1"/>
    </source>
</evidence>
<reference evidence="2 3" key="1">
    <citation type="submission" date="2024-06" db="EMBL/GenBank/DDBJ databases">
        <title>Genomic Encyclopedia of Type Strains, Phase IV (KMG-IV): sequencing the most valuable type-strain genomes for metagenomic binning, comparative biology and taxonomic classification.</title>
        <authorList>
            <person name="Goeker M."/>
        </authorList>
    </citation>
    <scope>NUCLEOTIDE SEQUENCE [LARGE SCALE GENOMIC DNA]</scope>
    <source>
        <strain evidence="2 3">DSM 15349</strain>
    </source>
</reference>
<dbReference type="RefSeq" id="WP_354279748.1">
    <property type="nucleotide sequence ID" value="NZ_JBEPMK010000001.1"/>
</dbReference>
<accession>A0ABV2JIF4</accession>
<name>A0ABV2JIF4_9STRE</name>
<comment type="caution">
    <text evidence="2">The sequence shown here is derived from an EMBL/GenBank/DDBJ whole genome shotgun (WGS) entry which is preliminary data.</text>
</comment>
<feature type="transmembrane region" description="Helical" evidence="1">
    <location>
        <begin position="225"/>
        <end position="241"/>
    </location>
</feature>
<organism evidence="2 3">
    <name type="scientific">Streptococcus gallinaceus</name>
    <dbReference type="NCBI Taxonomy" id="165758"/>
    <lineage>
        <taxon>Bacteria</taxon>
        <taxon>Bacillati</taxon>
        <taxon>Bacillota</taxon>
        <taxon>Bacilli</taxon>
        <taxon>Lactobacillales</taxon>
        <taxon>Streptococcaceae</taxon>
        <taxon>Streptococcus</taxon>
    </lineage>
</organism>
<keyword evidence="1" id="KW-0472">Membrane</keyword>
<keyword evidence="1" id="KW-1133">Transmembrane helix</keyword>
<protein>
    <submittedName>
        <fullName evidence="2">Na+/H+-dicarboxylate symporter</fullName>
    </submittedName>
</protein>
<dbReference type="InterPro" id="IPR021509">
    <property type="entry name" value="DUF3169"/>
</dbReference>
<keyword evidence="1" id="KW-0812">Transmembrane</keyword>
<feature type="transmembrane region" description="Helical" evidence="1">
    <location>
        <begin position="12"/>
        <end position="29"/>
    </location>
</feature>
<feature type="transmembrane region" description="Helical" evidence="1">
    <location>
        <begin position="138"/>
        <end position="155"/>
    </location>
</feature>
<sequence length="251" mass="28669">MNKKNTVFKKRMIYFAMYGVTGLLLGYLAPALVGVVNGMELSLSTARNTLLLVTNLAFALTFLMGIVFYQRARKAEKAYNEANMDDDQSVAQLYTRLYRNMEYAVVIGNIEGVLAIFNLMLGSQLLFQSTGAELSLPMYGFLELILLSIFQTRLFKLIERVRQYKLSVFSTASEIKAYVNSYDEGERQVNFEQSFVTLFNLNQKVLPILYVAVFAVSVISRSQQLMAYLVVAFVHIYINLSQCRMVKEYFK</sequence>
<feature type="transmembrane region" description="Helical" evidence="1">
    <location>
        <begin position="49"/>
        <end position="69"/>
    </location>
</feature>
<evidence type="ECO:0000256" key="1">
    <source>
        <dbReference type="SAM" id="Phobius"/>
    </source>
</evidence>
<gene>
    <name evidence="2" type="ORF">ABID27_000305</name>
</gene>
<feature type="transmembrane region" description="Helical" evidence="1">
    <location>
        <begin position="103"/>
        <end position="126"/>
    </location>
</feature>
<proteinExistence type="predicted"/>
<feature type="transmembrane region" description="Helical" evidence="1">
    <location>
        <begin position="201"/>
        <end position="219"/>
    </location>
</feature>
<dbReference type="Proteomes" id="UP001549055">
    <property type="component" value="Unassembled WGS sequence"/>
</dbReference>
<keyword evidence="3" id="KW-1185">Reference proteome</keyword>